<dbReference type="GO" id="GO:0005737">
    <property type="term" value="C:cytoplasm"/>
    <property type="evidence" value="ECO:0007669"/>
    <property type="project" value="UniProtKB-SubCell"/>
</dbReference>
<evidence type="ECO:0000256" key="8">
    <source>
        <dbReference type="ARBA" id="ARBA00022679"/>
    </source>
</evidence>
<dbReference type="GO" id="GO:0046872">
    <property type="term" value="F:metal ion binding"/>
    <property type="evidence" value="ECO:0007669"/>
    <property type="project" value="UniProtKB-KW"/>
</dbReference>
<evidence type="ECO:0000256" key="7">
    <source>
        <dbReference type="ARBA" id="ARBA00022490"/>
    </source>
</evidence>
<dbReference type="NCBIfam" id="TIGR00229">
    <property type="entry name" value="sensory_box"/>
    <property type="match status" value="1"/>
</dbReference>
<evidence type="ECO:0000259" key="17">
    <source>
        <dbReference type="PROSITE" id="PS50109"/>
    </source>
</evidence>
<evidence type="ECO:0000256" key="13">
    <source>
        <dbReference type="ARBA" id="ARBA00023014"/>
    </source>
</evidence>
<dbReference type="EC" id="2.7.13.3" evidence="4"/>
<dbReference type="PROSITE" id="PS50109">
    <property type="entry name" value="HIS_KIN"/>
    <property type="match status" value="1"/>
</dbReference>
<dbReference type="Gene3D" id="1.20.5.1930">
    <property type="match status" value="1"/>
</dbReference>
<evidence type="ECO:0000256" key="14">
    <source>
        <dbReference type="ARBA" id="ARBA00024827"/>
    </source>
</evidence>
<dbReference type="GO" id="GO:0016020">
    <property type="term" value="C:membrane"/>
    <property type="evidence" value="ECO:0007669"/>
    <property type="project" value="InterPro"/>
</dbReference>
<evidence type="ECO:0000313" key="20">
    <source>
        <dbReference type="Proteomes" id="UP000189674"/>
    </source>
</evidence>
<dbReference type="PRINTS" id="PR00344">
    <property type="entry name" value="BCTRLSENSOR"/>
</dbReference>
<dbReference type="KEGG" id="alus:STSP2_03526"/>
<evidence type="ECO:0000256" key="12">
    <source>
        <dbReference type="ARBA" id="ARBA00023012"/>
    </source>
</evidence>
<reference evidence="20" key="1">
    <citation type="submission" date="2017-02" db="EMBL/GenBank/DDBJ databases">
        <title>Comparative genomics and description of representatives of a novel lineage of planctomycetes thriving in anoxic sediments.</title>
        <authorList>
            <person name="Spring S."/>
            <person name="Bunk B."/>
            <person name="Sproer C."/>
        </authorList>
    </citation>
    <scope>NUCLEOTIDE SEQUENCE [LARGE SCALE GENOMIC DNA]</scope>
    <source>
        <strain evidence="20">ST-NAGAB-D1</strain>
    </source>
</reference>
<dbReference type="AlphaFoldDB" id="A0A1U9NRT5"/>
<evidence type="ECO:0000256" key="6">
    <source>
        <dbReference type="ARBA" id="ARBA00022485"/>
    </source>
</evidence>
<comment type="subcellular location">
    <subcellularLocation>
        <location evidence="3">Cytoplasm</location>
    </subcellularLocation>
</comment>
<dbReference type="EMBL" id="CP019791">
    <property type="protein sequence ID" value="AQT70320.1"/>
    <property type="molecule type" value="Genomic_DNA"/>
</dbReference>
<evidence type="ECO:0000256" key="15">
    <source>
        <dbReference type="ARBA" id="ARBA00030800"/>
    </source>
</evidence>
<dbReference type="InterPro" id="IPR005467">
    <property type="entry name" value="His_kinase_dom"/>
</dbReference>
<dbReference type="InterPro" id="IPR011712">
    <property type="entry name" value="Sig_transdc_His_kin_sub3_dim/P"/>
</dbReference>
<keyword evidence="11" id="KW-0408">Iron</keyword>
<proteinExistence type="predicted"/>
<dbReference type="Pfam" id="PF07730">
    <property type="entry name" value="HisKA_3"/>
    <property type="match status" value="1"/>
</dbReference>
<comment type="function">
    <text evidence="14">Member of the two-component regulatory system NreB/NreC involved in the control of dissimilatory nitrate/nitrite reduction in response to oxygen. NreB functions as a direct oxygen sensor histidine kinase which is autophosphorylated, in the absence of oxygen, probably at the conserved histidine residue, and transfers its phosphate group probably to a conserved aspartate residue of NreC. NreB/NreC activates the expression of the nitrate (narGHJI) and nitrite (nir) reductase operons, as well as the putative nitrate transporter gene narT.</text>
</comment>
<keyword evidence="12" id="KW-0902">Two-component regulatory system</keyword>
<dbReference type="InterPro" id="IPR036890">
    <property type="entry name" value="HATPase_C_sf"/>
</dbReference>
<dbReference type="Gene3D" id="3.30.450.20">
    <property type="entry name" value="PAS domain"/>
    <property type="match status" value="1"/>
</dbReference>
<dbReference type="Pfam" id="PF02518">
    <property type="entry name" value="HATPase_c"/>
    <property type="match status" value="1"/>
</dbReference>
<dbReference type="PANTHER" id="PTHR24421:SF58">
    <property type="entry name" value="SIGNAL TRANSDUCTION HISTIDINE-PROTEIN KINASE_PHOSPHATASE UHPB"/>
    <property type="match status" value="1"/>
</dbReference>
<dbReference type="GO" id="GO:0046983">
    <property type="term" value="F:protein dimerization activity"/>
    <property type="evidence" value="ECO:0007669"/>
    <property type="project" value="InterPro"/>
</dbReference>
<dbReference type="STRING" id="1936003.STSP2_03526"/>
<dbReference type="Pfam" id="PF08448">
    <property type="entry name" value="PAS_4"/>
    <property type="match status" value="1"/>
</dbReference>
<evidence type="ECO:0000256" key="4">
    <source>
        <dbReference type="ARBA" id="ARBA00012438"/>
    </source>
</evidence>
<evidence type="ECO:0000256" key="2">
    <source>
        <dbReference type="ARBA" id="ARBA00001966"/>
    </source>
</evidence>
<keyword evidence="8 19" id="KW-0808">Transferase</keyword>
<dbReference type="InterPro" id="IPR003594">
    <property type="entry name" value="HATPase_dom"/>
</dbReference>
<dbReference type="InterPro" id="IPR000700">
    <property type="entry name" value="PAS-assoc_C"/>
</dbReference>
<dbReference type="Gene3D" id="3.30.565.10">
    <property type="entry name" value="Histidine kinase-like ATPase, C-terminal domain"/>
    <property type="match status" value="1"/>
</dbReference>
<keyword evidence="9" id="KW-0479">Metal-binding</keyword>
<dbReference type="CDD" id="cd16917">
    <property type="entry name" value="HATPase_UhpB-NarQ-NarX-like"/>
    <property type="match status" value="1"/>
</dbReference>
<evidence type="ECO:0000256" key="5">
    <source>
        <dbReference type="ARBA" id="ARBA00017322"/>
    </source>
</evidence>
<dbReference type="InterPro" id="IPR050482">
    <property type="entry name" value="Sensor_HK_TwoCompSys"/>
</dbReference>
<evidence type="ECO:0000259" key="18">
    <source>
        <dbReference type="PROSITE" id="PS50113"/>
    </source>
</evidence>
<organism evidence="19 20">
    <name type="scientific">Anaerohalosphaera lusitana</name>
    <dbReference type="NCBI Taxonomy" id="1936003"/>
    <lineage>
        <taxon>Bacteria</taxon>
        <taxon>Pseudomonadati</taxon>
        <taxon>Planctomycetota</taxon>
        <taxon>Phycisphaerae</taxon>
        <taxon>Sedimentisphaerales</taxon>
        <taxon>Anaerohalosphaeraceae</taxon>
        <taxon>Anaerohalosphaera</taxon>
    </lineage>
</organism>
<dbReference type="InterPro" id="IPR035965">
    <property type="entry name" value="PAS-like_dom_sf"/>
</dbReference>
<dbReference type="CDD" id="cd00130">
    <property type="entry name" value="PAS"/>
    <property type="match status" value="1"/>
</dbReference>
<feature type="domain" description="Histidine kinase" evidence="17">
    <location>
        <begin position="284"/>
        <end position="371"/>
    </location>
</feature>
<dbReference type="InterPro" id="IPR013656">
    <property type="entry name" value="PAS_4"/>
</dbReference>
<evidence type="ECO:0000256" key="3">
    <source>
        <dbReference type="ARBA" id="ARBA00004496"/>
    </source>
</evidence>
<feature type="domain" description="PAC" evidence="18">
    <location>
        <begin position="94"/>
        <end position="145"/>
    </location>
</feature>
<dbReference type="PANTHER" id="PTHR24421">
    <property type="entry name" value="NITRATE/NITRITE SENSOR PROTEIN NARX-RELATED"/>
    <property type="match status" value="1"/>
</dbReference>
<gene>
    <name evidence="19" type="primary">nreB</name>
    <name evidence="19" type="ORF">STSP2_03526</name>
</gene>
<accession>A0A1U9NRT5</accession>
<dbReference type="InterPro" id="IPR004358">
    <property type="entry name" value="Sig_transdc_His_kin-like_C"/>
</dbReference>
<dbReference type="SMART" id="SM00387">
    <property type="entry name" value="HATPase_c"/>
    <property type="match status" value="1"/>
</dbReference>
<keyword evidence="7" id="KW-0963">Cytoplasm</keyword>
<feature type="coiled-coil region" evidence="16">
    <location>
        <begin position="133"/>
        <end position="170"/>
    </location>
</feature>
<dbReference type="SUPFAM" id="SSF55785">
    <property type="entry name" value="PYP-like sensor domain (PAS domain)"/>
    <property type="match status" value="1"/>
</dbReference>
<keyword evidence="20" id="KW-1185">Reference proteome</keyword>
<keyword evidence="6" id="KW-0004">4Fe-4S</keyword>
<sequence length="381" mass="43001">MHSREKMRAKNTALWNEQAGPIMEAFFSHTLEPMAILDAEFNFIRVNDAYAKIASRESDDFIGENHFDLYPHEENERIFRSVVDNKKPYLALAKPFEHPDQPERGTTYWNWKLFPILDYKGAIKYLVFTLEDVTAETRAKERLKEANEKLEKRARQLQKMSAALSAAEDRERERLSEVLHDDLQQRLVAAKFQINIAASRSNMNEDVAEQLEEAGKLLDGAIKKSRNLSHELCPPVLSQYGLGAAFEWLAVEMGDLYDLTLEVIIGTEAEPDTEEIRSFAFKSVRELVFNAVKHAGVDRVRVNMQRSGEQIQIIVSDEGKGFDVDSVLGGANKGFGLLSMRERLDVLGGSLLIKSSAGEGSEFVICLPGEESNETEREAVS</sequence>
<dbReference type="OrthoDB" id="290376at2"/>
<dbReference type="Proteomes" id="UP000189674">
    <property type="component" value="Chromosome"/>
</dbReference>
<dbReference type="InterPro" id="IPR000014">
    <property type="entry name" value="PAS"/>
</dbReference>
<dbReference type="GO" id="GO:0000155">
    <property type="term" value="F:phosphorelay sensor kinase activity"/>
    <property type="evidence" value="ECO:0007669"/>
    <property type="project" value="InterPro"/>
</dbReference>
<protein>
    <recommendedName>
        <fullName evidence="5">Oxygen sensor histidine kinase NreB</fullName>
        <ecNumber evidence="4">2.7.13.3</ecNumber>
    </recommendedName>
    <alternativeName>
        <fullName evidence="15">Nitrogen regulation protein B</fullName>
    </alternativeName>
</protein>
<evidence type="ECO:0000256" key="10">
    <source>
        <dbReference type="ARBA" id="ARBA00022777"/>
    </source>
</evidence>
<dbReference type="SUPFAM" id="SSF55874">
    <property type="entry name" value="ATPase domain of HSP90 chaperone/DNA topoisomerase II/histidine kinase"/>
    <property type="match status" value="1"/>
</dbReference>
<comment type="cofactor">
    <cofactor evidence="2">
        <name>[4Fe-4S] cluster</name>
        <dbReference type="ChEBI" id="CHEBI:49883"/>
    </cofactor>
</comment>
<keyword evidence="10 19" id="KW-0418">Kinase</keyword>
<dbReference type="PROSITE" id="PS50113">
    <property type="entry name" value="PAC"/>
    <property type="match status" value="1"/>
</dbReference>
<evidence type="ECO:0000313" key="19">
    <source>
        <dbReference type="EMBL" id="AQT70320.1"/>
    </source>
</evidence>
<evidence type="ECO:0000256" key="1">
    <source>
        <dbReference type="ARBA" id="ARBA00000085"/>
    </source>
</evidence>
<evidence type="ECO:0000256" key="16">
    <source>
        <dbReference type="SAM" id="Coils"/>
    </source>
</evidence>
<name>A0A1U9NRT5_9BACT</name>
<evidence type="ECO:0000256" key="9">
    <source>
        <dbReference type="ARBA" id="ARBA00022723"/>
    </source>
</evidence>
<comment type="catalytic activity">
    <reaction evidence="1">
        <text>ATP + protein L-histidine = ADP + protein N-phospho-L-histidine.</text>
        <dbReference type="EC" id="2.7.13.3"/>
    </reaction>
</comment>
<keyword evidence="13" id="KW-0411">Iron-sulfur</keyword>
<keyword evidence="16" id="KW-0175">Coiled coil</keyword>
<evidence type="ECO:0000256" key="11">
    <source>
        <dbReference type="ARBA" id="ARBA00023004"/>
    </source>
</evidence>
<dbReference type="GO" id="GO:0051539">
    <property type="term" value="F:4 iron, 4 sulfur cluster binding"/>
    <property type="evidence" value="ECO:0007669"/>
    <property type="project" value="UniProtKB-KW"/>
</dbReference>